<organism evidence="2 3">
    <name type="scientific">Coniochaeta ligniaria NRRL 30616</name>
    <dbReference type="NCBI Taxonomy" id="1408157"/>
    <lineage>
        <taxon>Eukaryota</taxon>
        <taxon>Fungi</taxon>
        <taxon>Dikarya</taxon>
        <taxon>Ascomycota</taxon>
        <taxon>Pezizomycotina</taxon>
        <taxon>Sordariomycetes</taxon>
        <taxon>Sordariomycetidae</taxon>
        <taxon>Coniochaetales</taxon>
        <taxon>Coniochaetaceae</taxon>
        <taxon>Coniochaeta</taxon>
    </lineage>
</organism>
<sequence>MRLLWIAVIFISPRNAFTAAGPTPRDQPWPSSNNILNFVDPPTGGTNKCSSTIAANGTESYLAFPNARIIHQSSGTIDCQTQLSLVTSQTGYRFSISLVSLSGYLQLEPGAYIERVNVSLGYFPGGRQTDVASARNLYGKYGTGYDGRFNVSIPVTPGGNEGKLGTTVCRSSAADPRTGISVSVFVSLAHEMIEFDDTAPHYGTVGGETPDTQLEVGFEGAWEKC</sequence>
<accession>A0A1J7J941</accession>
<feature type="signal peptide" evidence="1">
    <location>
        <begin position="1"/>
        <end position="18"/>
    </location>
</feature>
<evidence type="ECO:0008006" key="4">
    <source>
        <dbReference type="Google" id="ProtNLM"/>
    </source>
</evidence>
<keyword evidence="1" id="KW-0732">Signal</keyword>
<feature type="chain" id="PRO_5013153985" description="Secreted protein" evidence="1">
    <location>
        <begin position="19"/>
        <end position="225"/>
    </location>
</feature>
<dbReference type="EMBL" id="KV875101">
    <property type="protein sequence ID" value="OIW25700.1"/>
    <property type="molecule type" value="Genomic_DNA"/>
</dbReference>
<reference evidence="2 3" key="1">
    <citation type="submission" date="2016-10" db="EMBL/GenBank/DDBJ databases">
        <title>Draft genome sequence of Coniochaeta ligniaria NRRL30616, a lignocellulolytic fungus for bioabatement of inhibitors in plant biomass hydrolysates.</title>
        <authorList>
            <consortium name="DOE Joint Genome Institute"/>
            <person name="Jimenez D.J."/>
            <person name="Hector R.E."/>
            <person name="Riley R."/>
            <person name="Sun H."/>
            <person name="Grigoriev I.V."/>
            <person name="Van Elsas J.D."/>
            <person name="Nichols N.N."/>
        </authorList>
    </citation>
    <scope>NUCLEOTIDE SEQUENCE [LARGE SCALE GENOMIC DNA]</scope>
    <source>
        <strain evidence="2 3">NRRL 30616</strain>
    </source>
</reference>
<name>A0A1J7J941_9PEZI</name>
<evidence type="ECO:0000256" key="1">
    <source>
        <dbReference type="SAM" id="SignalP"/>
    </source>
</evidence>
<gene>
    <name evidence="2" type="ORF">CONLIGDRAFT_502857</name>
</gene>
<protein>
    <recommendedName>
        <fullName evidence="4">Secreted protein</fullName>
    </recommendedName>
</protein>
<dbReference type="InParanoid" id="A0A1J7J941"/>
<dbReference type="OrthoDB" id="5201073at2759"/>
<proteinExistence type="predicted"/>
<evidence type="ECO:0000313" key="3">
    <source>
        <dbReference type="Proteomes" id="UP000182658"/>
    </source>
</evidence>
<keyword evidence="3" id="KW-1185">Reference proteome</keyword>
<dbReference type="AlphaFoldDB" id="A0A1J7J941"/>
<dbReference type="Proteomes" id="UP000182658">
    <property type="component" value="Unassembled WGS sequence"/>
</dbReference>
<evidence type="ECO:0000313" key="2">
    <source>
        <dbReference type="EMBL" id="OIW25700.1"/>
    </source>
</evidence>